<dbReference type="EMBL" id="UARK01000001">
    <property type="protein sequence ID" value="SPW23794.1"/>
    <property type="molecule type" value="Genomic_DNA"/>
</dbReference>
<sequence>MDFNAIIEPAIKFFSTGIGAMIAEFARAIYNALYPANAGAATTETSAVTPPPGK</sequence>
<name>A0A448TI07_9CORY</name>
<protein>
    <submittedName>
        <fullName evidence="1">Uncharacterized protein</fullName>
    </submittedName>
</protein>
<dbReference type="GeneID" id="84575340"/>
<gene>
    <name evidence="1" type="ORF">NCTC10254_00152</name>
</gene>
<dbReference type="Proteomes" id="UP000249886">
    <property type="component" value="Unassembled WGS sequence"/>
</dbReference>
<comment type="caution">
    <text evidence="1">The sequence shown here is derived from an EMBL/GenBank/DDBJ whole genome shotgun (WGS) entry which is preliminary data.</text>
</comment>
<accession>A0A448TI07</accession>
<evidence type="ECO:0000313" key="2">
    <source>
        <dbReference type="Proteomes" id="UP000249886"/>
    </source>
</evidence>
<dbReference type="RefSeq" id="WP_005521980.1">
    <property type="nucleotide sequence ID" value="NZ_CAJPQJ010000010.1"/>
</dbReference>
<dbReference type="AlphaFoldDB" id="A0A448TI07"/>
<evidence type="ECO:0000313" key="1">
    <source>
        <dbReference type="EMBL" id="SPW23794.1"/>
    </source>
</evidence>
<organism evidence="1 2">
    <name type="scientific">Corynebacterium matruchotii</name>
    <dbReference type="NCBI Taxonomy" id="43768"/>
    <lineage>
        <taxon>Bacteria</taxon>
        <taxon>Bacillati</taxon>
        <taxon>Actinomycetota</taxon>
        <taxon>Actinomycetes</taxon>
        <taxon>Mycobacteriales</taxon>
        <taxon>Corynebacteriaceae</taxon>
        <taxon>Corynebacterium</taxon>
    </lineage>
</organism>
<proteinExistence type="predicted"/>
<reference evidence="1 2" key="1">
    <citation type="submission" date="2018-06" db="EMBL/GenBank/DDBJ databases">
        <authorList>
            <consortium name="Pathogen Informatics"/>
            <person name="Doyle S."/>
        </authorList>
    </citation>
    <scope>NUCLEOTIDE SEQUENCE [LARGE SCALE GENOMIC DNA]</scope>
    <source>
        <strain evidence="1 2">NCTC10254</strain>
    </source>
</reference>